<dbReference type="eggNOG" id="ENOG502R1DY">
    <property type="taxonomic scope" value="Eukaryota"/>
</dbReference>
<organism evidence="9 10">
    <name type="scientific">Phaeosphaeria nodorum (strain SN15 / ATCC MYA-4574 / FGSC 10173)</name>
    <name type="common">Glume blotch fungus</name>
    <name type="synonym">Parastagonospora nodorum</name>
    <dbReference type="NCBI Taxonomy" id="321614"/>
    <lineage>
        <taxon>Eukaryota</taxon>
        <taxon>Fungi</taxon>
        <taxon>Dikarya</taxon>
        <taxon>Ascomycota</taxon>
        <taxon>Pezizomycotina</taxon>
        <taxon>Dothideomycetes</taxon>
        <taxon>Pleosporomycetidae</taxon>
        <taxon>Pleosporales</taxon>
        <taxon>Pleosporineae</taxon>
        <taxon>Phaeosphaeriaceae</taxon>
        <taxon>Parastagonospora</taxon>
    </lineage>
</organism>
<dbReference type="InterPro" id="IPR049326">
    <property type="entry name" value="Rhodopsin_dom_fungi"/>
</dbReference>
<evidence type="ECO:0000313" key="9">
    <source>
        <dbReference type="EMBL" id="EAT78308.2"/>
    </source>
</evidence>
<accession>Q0U1Q8</accession>
<reference evidence="10" key="1">
    <citation type="journal article" date="2007" name="Plant Cell">
        <title>Dothideomycete-plant interactions illuminated by genome sequencing and EST analysis of the wheat pathogen Stagonospora nodorum.</title>
        <authorList>
            <person name="Hane J.K."/>
            <person name="Lowe R.G."/>
            <person name="Solomon P.S."/>
            <person name="Tan K.C."/>
            <person name="Schoch C.L."/>
            <person name="Spatafora J.W."/>
            <person name="Crous P.W."/>
            <person name="Kodira C."/>
            <person name="Birren B.W."/>
            <person name="Galagan J.E."/>
            <person name="Torriani S.F."/>
            <person name="McDonald B.A."/>
            <person name="Oliver R.P."/>
        </authorList>
    </citation>
    <scope>NUCLEOTIDE SEQUENCE [LARGE SCALE GENOMIC DNA]</scope>
    <source>
        <strain evidence="10">SN15 / ATCC MYA-4574 / FGSC 10173</strain>
    </source>
</reference>
<dbReference type="KEGG" id="pno:SNOG_14437"/>
<comment type="subcellular location">
    <subcellularLocation>
        <location evidence="1">Membrane</location>
        <topology evidence="1">Multi-pass membrane protein</topology>
    </subcellularLocation>
</comment>
<feature type="domain" description="Rhodopsin" evidence="8">
    <location>
        <begin position="3"/>
        <end position="169"/>
    </location>
</feature>
<dbReference type="VEuPathDB" id="FungiDB:JI435_144370"/>
<evidence type="ECO:0000259" key="8">
    <source>
        <dbReference type="Pfam" id="PF20684"/>
    </source>
</evidence>
<dbReference type="HOGENOM" id="CLU_1086282_0_0_1"/>
<dbReference type="GO" id="GO:0016020">
    <property type="term" value="C:membrane"/>
    <property type="evidence" value="ECO:0007669"/>
    <property type="project" value="UniProtKB-SubCell"/>
</dbReference>
<dbReference type="Proteomes" id="UP000001055">
    <property type="component" value="Unassembled WGS sequence"/>
</dbReference>
<feature type="transmembrane region" description="Helical" evidence="7">
    <location>
        <begin position="105"/>
        <end position="125"/>
    </location>
</feature>
<dbReference type="EMBL" id="CH445355">
    <property type="protein sequence ID" value="EAT78308.2"/>
    <property type="molecule type" value="Genomic_DNA"/>
</dbReference>
<evidence type="ECO:0000256" key="4">
    <source>
        <dbReference type="ARBA" id="ARBA00023136"/>
    </source>
</evidence>
<sequence length="256" mass="28429">MHFLIKSAFLTYYLRLSPNRRFRTWIGVGYGLNFGSLMVGLLLLVFQCIPVKAALTTLGRLSATCMDRNFVLFAPSSMNVLLDIYVFVLPIPTLAGLQMPLRKKIAVISVFAFGAGSVILGILRFHSVLKLLSINRTSNGVGETIIVVALELSLAAIAVNLPAIRSIFVKRSNARREATLTNGGSRSRPVQNVHRPLALRTKDAHEMSQLSSPARPSPLSDSREELWRNIEHANVDMPTQKKKMSRHEQYTTVDLS</sequence>
<evidence type="ECO:0000256" key="3">
    <source>
        <dbReference type="ARBA" id="ARBA00022989"/>
    </source>
</evidence>
<dbReference type="PANTHER" id="PTHR33048">
    <property type="entry name" value="PTH11-LIKE INTEGRAL MEMBRANE PROTEIN (AFU_ORTHOLOGUE AFUA_5G11245)"/>
    <property type="match status" value="1"/>
</dbReference>
<comment type="similarity">
    <text evidence="5">Belongs to the SAT4 family.</text>
</comment>
<dbReference type="InParanoid" id="Q0U1Q8"/>
<feature type="transmembrane region" description="Helical" evidence="7">
    <location>
        <begin position="25"/>
        <end position="50"/>
    </location>
</feature>
<name>Q0U1Q8_PHANO</name>
<dbReference type="AlphaFoldDB" id="Q0U1Q8"/>
<feature type="transmembrane region" description="Helical" evidence="7">
    <location>
        <begin position="145"/>
        <end position="168"/>
    </location>
</feature>
<evidence type="ECO:0000256" key="7">
    <source>
        <dbReference type="SAM" id="Phobius"/>
    </source>
</evidence>
<evidence type="ECO:0000256" key="5">
    <source>
        <dbReference type="ARBA" id="ARBA00038359"/>
    </source>
</evidence>
<feature type="compositionally biased region" description="Basic and acidic residues" evidence="6">
    <location>
        <begin position="221"/>
        <end position="234"/>
    </location>
</feature>
<dbReference type="GeneID" id="5981407"/>
<gene>
    <name evidence="9" type="ORF">SNOG_14437</name>
</gene>
<feature type="region of interest" description="Disordered" evidence="6">
    <location>
        <begin position="201"/>
        <end position="256"/>
    </location>
</feature>
<dbReference type="PANTHER" id="PTHR33048:SF47">
    <property type="entry name" value="INTEGRAL MEMBRANE PROTEIN-RELATED"/>
    <property type="match status" value="1"/>
</dbReference>
<evidence type="ECO:0000256" key="6">
    <source>
        <dbReference type="SAM" id="MobiDB-lite"/>
    </source>
</evidence>
<proteinExistence type="inferred from homology"/>
<dbReference type="InterPro" id="IPR052337">
    <property type="entry name" value="SAT4-like"/>
</dbReference>
<keyword evidence="4 7" id="KW-0472">Membrane</keyword>
<protein>
    <recommendedName>
        <fullName evidence="8">Rhodopsin domain-containing protein</fullName>
    </recommendedName>
</protein>
<dbReference type="Pfam" id="PF20684">
    <property type="entry name" value="Fung_rhodopsin"/>
    <property type="match status" value="1"/>
</dbReference>
<keyword evidence="2 7" id="KW-0812">Transmembrane</keyword>
<dbReference type="RefSeq" id="XP_001804624.1">
    <property type="nucleotide sequence ID" value="XM_001804572.1"/>
</dbReference>
<keyword evidence="3 7" id="KW-1133">Transmembrane helix</keyword>
<evidence type="ECO:0000256" key="1">
    <source>
        <dbReference type="ARBA" id="ARBA00004141"/>
    </source>
</evidence>
<evidence type="ECO:0000313" key="10">
    <source>
        <dbReference type="Proteomes" id="UP000001055"/>
    </source>
</evidence>
<evidence type="ECO:0000256" key="2">
    <source>
        <dbReference type="ARBA" id="ARBA00022692"/>
    </source>
</evidence>
<feature type="transmembrane region" description="Helical" evidence="7">
    <location>
        <begin position="70"/>
        <end position="93"/>
    </location>
</feature>